<organism evidence="1 2">
    <name type="scientific">Vermiconidia calcicola</name>
    <dbReference type="NCBI Taxonomy" id="1690605"/>
    <lineage>
        <taxon>Eukaryota</taxon>
        <taxon>Fungi</taxon>
        <taxon>Dikarya</taxon>
        <taxon>Ascomycota</taxon>
        <taxon>Pezizomycotina</taxon>
        <taxon>Dothideomycetes</taxon>
        <taxon>Dothideomycetidae</taxon>
        <taxon>Mycosphaerellales</taxon>
        <taxon>Extremaceae</taxon>
        <taxon>Vermiconidia</taxon>
    </lineage>
</organism>
<evidence type="ECO:0000313" key="2">
    <source>
        <dbReference type="Proteomes" id="UP001281147"/>
    </source>
</evidence>
<reference evidence="1" key="1">
    <citation type="submission" date="2023-07" db="EMBL/GenBank/DDBJ databases">
        <title>Black Yeasts Isolated from many extreme environments.</title>
        <authorList>
            <person name="Coleine C."/>
            <person name="Stajich J.E."/>
            <person name="Selbmann L."/>
        </authorList>
    </citation>
    <scope>NUCLEOTIDE SEQUENCE</scope>
    <source>
        <strain evidence="1">CCFEE 5714</strain>
    </source>
</reference>
<proteinExistence type="predicted"/>
<dbReference type="Proteomes" id="UP001281147">
    <property type="component" value="Unassembled WGS sequence"/>
</dbReference>
<sequence length="362" mass="39652">MAQVLSPGAVPEPELKFEKEEEWRENLNVRLMCKDCRVDPPNLYEDHASGDLICADCGLVLQQRTIDQSSEWRTFSNDDQGNDDPSRVGDGPNALLNGAQLNTNIAFDAGGKSSKELSRAQNRANLDKGNKSLLSAYKQIGALCDGWQLPTSVSDTAKHIFKDAEESRLFKGKSQEALIAGCVFLACRRNNVPRSFREVMELTKVSKKEIGRVFKLLENFLMKREKEKEGQSHMVAGGVVVTSDGAYKGSGTADPSDLCSRYCSMLGMDQQTTNVAIELAAKTNNTGALAGRSPLSAAAACIYMASHLMGAPKNAKEIQAVAGVSDSTIRHAYKLMYADREKIITKEMLRDRGDPDRLPRPS</sequence>
<keyword evidence="2" id="KW-1185">Reference proteome</keyword>
<accession>A0ACC3NWS8</accession>
<comment type="caution">
    <text evidence="1">The sequence shown here is derived from an EMBL/GenBank/DDBJ whole genome shotgun (WGS) entry which is preliminary data.</text>
</comment>
<protein>
    <submittedName>
        <fullName evidence="1">Transcription initiation factor IIB</fullName>
    </submittedName>
</protein>
<dbReference type="EMBL" id="JAUTXU010000006">
    <property type="protein sequence ID" value="KAK3724218.1"/>
    <property type="molecule type" value="Genomic_DNA"/>
</dbReference>
<evidence type="ECO:0000313" key="1">
    <source>
        <dbReference type="EMBL" id="KAK3724218.1"/>
    </source>
</evidence>
<name>A0ACC3NWS8_9PEZI</name>
<gene>
    <name evidence="1" type="primary">SUA7_1</name>
    <name evidence="1" type="ORF">LTR37_001343</name>
</gene>